<feature type="transmembrane region" description="Helical" evidence="2">
    <location>
        <begin position="42"/>
        <end position="65"/>
    </location>
</feature>
<comment type="similarity">
    <text evidence="1">Belongs to the multi antimicrobial extrusion (MATE) (TC 2.A.66.1) family.</text>
</comment>
<feature type="transmembrane region" description="Helical" evidence="2">
    <location>
        <begin position="405"/>
        <end position="430"/>
    </location>
</feature>
<protein>
    <submittedName>
        <fullName evidence="3">MATE efflux family protein</fullName>
    </submittedName>
</protein>
<comment type="caution">
    <text evidence="3">The sequence shown here is derived from an EMBL/GenBank/DDBJ whole genome shotgun (WGS) entry which is preliminary data.</text>
</comment>
<feature type="transmembrane region" description="Helical" evidence="2">
    <location>
        <begin position="379"/>
        <end position="399"/>
    </location>
</feature>
<dbReference type="OrthoDB" id="2126698at2759"/>
<organism evidence="3 4">
    <name type="scientific">Linderina pennispora</name>
    <dbReference type="NCBI Taxonomy" id="61395"/>
    <lineage>
        <taxon>Eukaryota</taxon>
        <taxon>Fungi</taxon>
        <taxon>Fungi incertae sedis</taxon>
        <taxon>Zoopagomycota</taxon>
        <taxon>Kickxellomycotina</taxon>
        <taxon>Kickxellomycetes</taxon>
        <taxon>Kickxellales</taxon>
        <taxon>Kickxellaceae</taxon>
        <taxon>Linderina</taxon>
    </lineage>
</organism>
<feature type="transmembrane region" description="Helical" evidence="2">
    <location>
        <begin position="133"/>
        <end position="153"/>
    </location>
</feature>
<dbReference type="RefSeq" id="XP_040744469.1">
    <property type="nucleotide sequence ID" value="XM_040884588.1"/>
</dbReference>
<dbReference type="InterPro" id="IPR002528">
    <property type="entry name" value="MATE_fam"/>
</dbReference>
<keyword evidence="2" id="KW-0472">Membrane</keyword>
<keyword evidence="2" id="KW-1133">Transmembrane helix</keyword>
<dbReference type="NCBIfam" id="TIGR00797">
    <property type="entry name" value="matE"/>
    <property type="match status" value="1"/>
</dbReference>
<feature type="transmembrane region" description="Helical" evidence="2">
    <location>
        <begin position="86"/>
        <end position="106"/>
    </location>
</feature>
<evidence type="ECO:0000256" key="1">
    <source>
        <dbReference type="ARBA" id="ARBA00010199"/>
    </source>
</evidence>
<feature type="transmembrane region" description="Helical" evidence="2">
    <location>
        <begin position="301"/>
        <end position="327"/>
    </location>
</feature>
<feature type="transmembrane region" description="Helical" evidence="2">
    <location>
        <begin position="186"/>
        <end position="210"/>
    </location>
</feature>
<feature type="transmembrane region" description="Helical" evidence="2">
    <location>
        <begin position="160"/>
        <end position="180"/>
    </location>
</feature>
<gene>
    <name evidence="3" type="ORF">DL89DRAFT_222526</name>
</gene>
<feature type="transmembrane region" description="Helical" evidence="2">
    <location>
        <begin position="347"/>
        <end position="367"/>
    </location>
</feature>
<accession>A0A1Y1WBH5</accession>
<sequence>MWGREVGVLLRTMGPLLIGNVLQATISVSQVASSGHLGRSELAAIGLAHMVVILTGYPIAFSTLSCLETCASQAFTSSQPKLVGGYFVRALQVQWIAGLGLGAFWFTSGPLLARILHSASDATVELAVEYLRWYFVPFMVFSNQLCARQVLFAQGITSPLPYLTLLGTLTTVGAQWLLVWSPYFRLGISGIALSNGLSYLLMLCATLWVISRNNMHRIWGGLGFHAPWLPFLRLMSPCLVLALFSTGTNELITMATTQLGASSLAVQSVLSALGRMFMISASSAGVASLNRTGNLIGERAVRGACITAHVSLCIGLAIAVLGGLALALAPELWIGMFTSDPAVIDDAVRLLPVAAAAYATQAVSFVGSQLISAQGRQGLAVRIKTITLYTIGVPLGYYWTMVEDYGLLGLWAAVAVGQAFTAAAEAIVLLRTRWPELIEKCSSTITSSA</sequence>
<dbReference type="GO" id="GO:0015297">
    <property type="term" value="F:antiporter activity"/>
    <property type="evidence" value="ECO:0007669"/>
    <property type="project" value="InterPro"/>
</dbReference>
<name>A0A1Y1WBH5_9FUNG</name>
<keyword evidence="2" id="KW-0812">Transmembrane</keyword>
<dbReference type="STRING" id="61395.A0A1Y1WBH5"/>
<dbReference type="Proteomes" id="UP000193922">
    <property type="component" value="Unassembled WGS sequence"/>
</dbReference>
<evidence type="ECO:0000313" key="3">
    <source>
        <dbReference type="EMBL" id="ORX70890.1"/>
    </source>
</evidence>
<dbReference type="GeneID" id="63801236"/>
<proteinExistence type="inferred from homology"/>
<evidence type="ECO:0000256" key="2">
    <source>
        <dbReference type="SAM" id="Phobius"/>
    </source>
</evidence>
<dbReference type="EMBL" id="MCFD01000005">
    <property type="protein sequence ID" value="ORX70890.1"/>
    <property type="molecule type" value="Genomic_DNA"/>
</dbReference>
<keyword evidence="4" id="KW-1185">Reference proteome</keyword>
<feature type="transmembrane region" description="Helical" evidence="2">
    <location>
        <begin position="264"/>
        <end position="289"/>
    </location>
</feature>
<dbReference type="Pfam" id="PF01554">
    <property type="entry name" value="MatE"/>
    <property type="match status" value="2"/>
</dbReference>
<dbReference type="AlphaFoldDB" id="A0A1Y1WBH5"/>
<reference evidence="3 4" key="1">
    <citation type="submission" date="2016-07" db="EMBL/GenBank/DDBJ databases">
        <title>Pervasive Adenine N6-methylation of Active Genes in Fungi.</title>
        <authorList>
            <consortium name="DOE Joint Genome Institute"/>
            <person name="Mondo S.J."/>
            <person name="Dannebaum R.O."/>
            <person name="Kuo R.C."/>
            <person name="Labutti K."/>
            <person name="Haridas S."/>
            <person name="Kuo A."/>
            <person name="Salamov A."/>
            <person name="Ahrendt S.R."/>
            <person name="Lipzen A."/>
            <person name="Sullivan W."/>
            <person name="Andreopoulos W.B."/>
            <person name="Clum A."/>
            <person name="Lindquist E."/>
            <person name="Daum C."/>
            <person name="Ramamoorthy G.K."/>
            <person name="Gryganskyi A."/>
            <person name="Culley D."/>
            <person name="Magnuson J.K."/>
            <person name="James T.Y."/>
            <person name="O'Malley M.A."/>
            <person name="Stajich J.E."/>
            <person name="Spatafora J.W."/>
            <person name="Visel A."/>
            <person name="Grigoriev I.V."/>
        </authorList>
    </citation>
    <scope>NUCLEOTIDE SEQUENCE [LARGE SCALE GENOMIC DNA]</scope>
    <source>
        <strain evidence="3 4">ATCC 12442</strain>
    </source>
</reference>
<dbReference type="GO" id="GO:0042910">
    <property type="term" value="F:xenobiotic transmembrane transporter activity"/>
    <property type="evidence" value="ECO:0007669"/>
    <property type="project" value="InterPro"/>
</dbReference>
<evidence type="ECO:0000313" key="4">
    <source>
        <dbReference type="Proteomes" id="UP000193922"/>
    </source>
</evidence>
<feature type="transmembrane region" description="Helical" evidence="2">
    <location>
        <begin position="222"/>
        <end position="244"/>
    </location>
</feature>
<dbReference type="PANTHER" id="PTHR11206">
    <property type="entry name" value="MULTIDRUG RESISTANCE PROTEIN"/>
    <property type="match status" value="1"/>
</dbReference>
<dbReference type="GO" id="GO:0016020">
    <property type="term" value="C:membrane"/>
    <property type="evidence" value="ECO:0007669"/>
    <property type="project" value="InterPro"/>
</dbReference>